<evidence type="ECO:0000256" key="2">
    <source>
        <dbReference type="ARBA" id="ARBA00004673"/>
    </source>
</evidence>
<reference evidence="10" key="1">
    <citation type="submission" date="2023-10" db="EMBL/GenBank/DDBJ databases">
        <title>Genome assembly of Pristionchus species.</title>
        <authorList>
            <person name="Yoshida K."/>
            <person name="Sommer R.J."/>
        </authorList>
    </citation>
    <scope>NUCLEOTIDE SEQUENCE</scope>
    <source>
        <strain evidence="10">RS5133</strain>
    </source>
</reference>
<comment type="caution">
    <text evidence="10">The sequence shown here is derived from an EMBL/GenBank/DDBJ whole genome shotgun (WGS) entry which is preliminary data.</text>
</comment>
<dbReference type="AlphaFoldDB" id="A0AAV5W8B3"/>
<keyword evidence="8 9" id="KW-0472">Membrane</keyword>
<dbReference type="Proteomes" id="UP001432322">
    <property type="component" value="Unassembled WGS sequence"/>
</dbReference>
<gene>
    <name evidence="10" type="ORF">PFISCL1PPCAC_19501</name>
</gene>
<dbReference type="Pfam" id="PF02937">
    <property type="entry name" value="COX6C"/>
    <property type="match status" value="1"/>
</dbReference>
<proteinExistence type="inferred from homology"/>
<evidence type="ECO:0000256" key="5">
    <source>
        <dbReference type="ARBA" id="ARBA00022792"/>
    </source>
</evidence>
<dbReference type="InterPro" id="IPR034884">
    <property type="entry name" value="Cytochrome_c_oxidase_VIc/VIIs"/>
</dbReference>
<dbReference type="InterPro" id="IPR051389">
    <property type="entry name" value="Cytochrome_c_oxidase_VIc"/>
</dbReference>
<feature type="transmembrane region" description="Helical" evidence="9">
    <location>
        <begin position="20"/>
        <end position="44"/>
    </location>
</feature>
<dbReference type="GO" id="GO:0005743">
    <property type="term" value="C:mitochondrial inner membrane"/>
    <property type="evidence" value="ECO:0007669"/>
    <property type="project" value="UniProtKB-SubCell"/>
</dbReference>
<sequence>LQGSDMSPPPALMRGMLHAYGRKAIGISFVGGVASTLAFFFLYVQPRHNKYEEFFKTYDPYTRMREICAQNKKYMHTCPDELAKLYEEKGKPIQSP</sequence>
<comment type="similarity">
    <text evidence="3">Belongs to the cytochrome c oxidase subunit 6c family.</text>
</comment>
<feature type="non-terminal residue" evidence="10">
    <location>
        <position position="1"/>
    </location>
</feature>
<keyword evidence="7" id="KW-0496">Mitochondrion</keyword>
<organism evidence="10 11">
    <name type="scientific">Pristionchus fissidentatus</name>
    <dbReference type="NCBI Taxonomy" id="1538716"/>
    <lineage>
        <taxon>Eukaryota</taxon>
        <taxon>Metazoa</taxon>
        <taxon>Ecdysozoa</taxon>
        <taxon>Nematoda</taxon>
        <taxon>Chromadorea</taxon>
        <taxon>Rhabditida</taxon>
        <taxon>Rhabditina</taxon>
        <taxon>Diplogasteromorpha</taxon>
        <taxon>Diplogasteroidea</taxon>
        <taxon>Neodiplogasteridae</taxon>
        <taxon>Pristionchus</taxon>
    </lineage>
</organism>
<evidence type="ECO:0000256" key="4">
    <source>
        <dbReference type="ARBA" id="ARBA00022692"/>
    </source>
</evidence>
<evidence type="ECO:0000313" key="11">
    <source>
        <dbReference type="Proteomes" id="UP001432322"/>
    </source>
</evidence>
<accession>A0AAV5W8B3</accession>
<evidence type="ECO:0000256" key="1">
    <source>
        <dbReference type="ARBA" id="ARBA00004434"/>
    </source>
</evidence>
<comment type="subcellular location">
    <subcellularLocation>
        <location evidence="1">Mitochondrion inner membrane</location>
        <topology evidence="1">Single-pass membrane protein</topology>
    </subcellularLocation>
</comment>
<dbReference type="InterPro" id="IPR037169">
    <property type="entry name" value="Cytochrome_c_oxidase_VIc_sf"/>
</dbReference>
<comment type="pathway">
    <text evidence="2">Energy metabolism; oxidative phosphorylation.</text>
</comment>
<evidence type="ECO:0000256" key="7">
    <source>
        <dbReference type="ARBA" id="ARBA00023128"/>
    </source>
</evidence>
<evidence type="ECO:0000313" key="10">
    <source>
        <dbReference type="EMBL" id="GMT28204.1"/>
    </source>
</evidence>
<keyword evidence="4 9" id="KW-0812">Transmembrane</keyword>
<evidence type="ECO:0000256" key="8">
    <source>
        <dbReference type="ARBA" id="ARBA00023136"/>
    </source>
</evidence>
<dbReference type="Gene3D" id="4.10.93.10">
    <property type="entry name" value="Mitochondrial cytochrome c oxidase subunit VIc/VIIs"/>
    <property type="match status" value="1"/>
</dbReference>
<keyword evidence="11" id="KW-1185">Reference proteome</keyword>
<name>A0AAV5W8B3_9BILA</name>
<dbReference type="SUPFAM" id="SSF81415">
    <property type="entry name" value="Mitochondrial cytochrome c oxidase subunit VIc"/>
    <property type="match status" value="1"/>
</dbReference>
<evidence type="ECO:0000256" key="6">
    <source>
        <dbReference type="ARBA" id="ARBA00022989"/>
    </source>
</evidence>
<keyword evidence="5" id="KW-0999">Mitochondrion inner membrane</keyword>
<dbReference type="PANTHER" id="PTHR48416:SF1">
    <property type="entry name" value="CYTOCHROME C OXIDASE SUBUNIT 6C"/>
    <property type="match status" value="1"/>
</dbReference>
<evidence type="ECO:0008006" key="12">
    <source>
        <dbReference type="Google" id="ProtNLM"/>
    </source>
</evidence>
<evidence type="ECO:0000256" key="9">
    <source>
        <dbReference type="SAM" id="Phobius"/>
    </source>
</evidence>
<protein>
    <recommendedName>
        <fullName evidence="12">Mitochondrial cytochrome c oxidase subunit VIc/VIIs domain-containing protein</fullName>
    </recommendedName>
</protein>
<dbReference type="EMBL" id="BTSY01000005">
    <property type="protein sequence ID" value="GMT28204.1"/>
    <property type="molecule type" value="Genomic_DNA"/>
</dbReference>
<dbReference type="PANTHER" id="PTHR48416">
    <property type="entry name" value="CYTOCHROME C OXIDASE SUBUNIT 6C"/>
    <property type="match status" value="1"/>
</dbReference>
<keyword evidence="6 9" id="KW-1133">Transmembrane helix</keyword>
<evidence type="ECO:0000256" key="3">
    <source>
        <dbReference type="ARBA" id="ARBA00007204"/>
    </source>
</evidence>